<dbReference type="Pfam" id="PF00583">
    <property type="entry name" value="Acetyltransf_1"/>
    <property type="match status" value="1"/>
</dbReference>
<dbReference type="PANTHER" id="PTHR13538">
    <property type="entry name" value="N-ACETYLTRANSFERASE 6"/>
    <property type="match status" value="1"/>
</dbReference>
<dbReference type="InterPro" id="IPR039840">
    <property type="entry name" value="NAA80"/>
</dbReference>
<dbReference type="KEGG" id="pxn:HU772_015595"/>
<dbReference type="SUPFAM" id="SSF55729">
    <property type="entry name" value="Acyl-CoA N-acyltransferases (Nat)"/>
    <property type="match status" value="1"/>
</dbReference>
<sequence length="217" mass="24764">MPRLDWLDRHMDHCDTLAQWLHQQFHYEFADLPLRDWQRTFAAGQRDGQWQCLIALDGEQLLGSAALAIDDLPQRPELGPWLACVFVAPQARGRGLAERLIEGVCAHARGAGIDKLFLHTHDQQAYYARRGWIALEQFQAWGKPHWLMSRELGAHQWQPLQFRRWLGIWGRCAPLSRRKAAPTGTAPTSGHAPHRWERVTHEASDTVPGTGYAGVRD</sequence>
<dbReference type="InterPro" id="IPR000182">
    <property type="entry name" value="GNAT_dom"/>
</dbReference>
<dbReference type="InterPro" id="IPR016181">
    <property type="entry name" value="Acyl_CoA_acyltransferase"/>
</dbReference>
<reference evidence="3 4" key="2">
    <citation type="journal article" date="2021" name="Microorganisms">
        <title>The Ever-Expanding Pseudomonas Genus: Description of 43 New Species and Partition of the Pseudomonas putida Group.</title>
        <authorList>
            <person name="Girard L."/>
            <person name="Lood C."/>
            <person name="Hofte M."/>
            <person name="Vandamme P."/>
            <person name="Rokni-Zadeh H."/>
            <person name="van Noort V."/>
            <person name="Lavigne R."/>
            <person name="De Mot R."/>
        </authorList>
    </citation>
    <scope>NUCLEOTIDE SEQUENCE [LARGE SCALE GENOMIC DNA]</scope>
    <source>
        <strain evidence="3 4">RW9S1A</strain>
    </source>
</reference>
<feature type="compositionally biased region" description="Basic and acidic residues" evidence="1">
    <location>
        <begin position="194"/>
        <end position="204"/>
    </location>
</feature>
<proteinExistence type="predicted"/>
<feature type="domain" description="N-acetyltransferase" evidence="2">
    <location>
        <begin position="1"/>
        <end position="153"/>
    </location>
</feature>
<accession>A0A9E6TUZ4</accession>
<dbReference type="GO" id="GO:0005737">
    <property type="term" value="C:cytoplasm"/>
    <property type="evidence" value="ECO:0007669"/>
    <property type="project" value="TreeGrafter"/>
</dbReference>
<dbReference type="Proteomes" id="UP000633418">
    <property type="component" value="Chromosome"/>
</dbReference>
<reference evidence="3 4" key="1">
    <citation type="journal article" date="2020" name="Microorganisms">
        <title>Reliable Identification of Environmental Pseudomonas Isolates Using the rpoD Gene.</title>
        <authorList>
            <consortium name="The Broad Institute Genome Sequencing Platform"/>
            <person name="Girard L."/>
            <person name="Lood C."/>
            <person name="Rokni-Zadeh H."/>
            <person name="van Noort V."/>
            <person name="Lavigne R."/>
            <person name="De Mot R."/>
        </authorList>
    </citation>
    <scope>NUCLEOTIDE SEQUENCE [LARGE SCALE GENOMIC DNA]</scope>
    <source>
        <strain evidence="3 4">RW9S1A</strain>
    </source>
</reference>
<gene>
    <name evidence="3" type="ORF">HU772_015595</name>
</gene>
<dbReference type="CDD" id="cd04301">
    <property type="entry name" value="NAT_SF"/>
    <property type="match status" value="1"/>
</dbReference>
<keyword evidence="4" id="KW-1185">Reference proteome</keyword>
<protein>
    <submittedName>
        <fullName evidence="3">GNAT family N-acetyltransferase</fullName>
    </submittedName>
</protein>
<evidence type="ECO:0000259" key="2">
    <source>
        <dbReference type="PROSITE" id="PS51186"/>
    </source>
</evidence>
<dbReference type="PROSITE" id="PS51186">
    <property type="entry name" value="GNAT"/>
    <property type="match status" value="1"/>
</dbReference>
<evidence type="ECO:0000313" key="4">
    <source>
        <dbReference type="Proteomes" id="UP000633418"/>
    </source>
</evidence>
<dbReference type="EMBL" id="CP077095">
    <property type="protein sequence ID" value="QXI36773.1"/>
    <property type="molecule type" value="Genomic_DNA"/>
</dbReference>
<dbReference type="AlphaFoldDB" id="A0A9E6TUZ4"/>
<dbReference type="GO" id="GO:0008080">
    <property type="term" value="F:N-acetyltransferase activity"/>
    <property type="evidence" value="ECO:0007669"/>
    <property type="project" value="InterPro"/>
</dbReference>
<dbReference type="Gene3D" id="3.40.630.30">
    <property type="match status" value="1"/>
</dbReference>
<feature type="region of interest" description="Disordered" evidence="1">
    <location>
        <begin position="178"/>
        <end position="217"/>
    </location>
</feature>
<dbReference type="PANTHER" id="PTHR13538:SF4">
    <property type="entry name" value="N-ALPHA-ACETYLTRANSFERASE 80"/>
    <property type="match status" value="1"/>
</dbReference>
<name>A0A9E6TUZ4_9PSED</name>
<organism evidence="3 4">
    <name type="scientific">Pseudomonas xantholysinigenes</name>
    <dbReference type="NCBI Taxonomy" id="2745490"/>
    <lineage>
        <taxon>Bacteria</taxon>
        <taxon>Pseudomonadati</taxon>
        <taxon>Pseudomonadota</taxon>
        <taxon>Gammaproteobacteria</taxon>
        <taxon>Pseudomonadales</taxon>
        <taxon>Pseudomonadaceae</taxon>
        <taxon>Pseudomonas</taxon>
    </lineage>
</organism>
<evidence type="ECO:0000256" key="1">
    <source>
        <dbReference type="SAM" id="MobiDB-lite"/>
    </source>
</evidence>
<dbReference type="GO" id="GO:1905502">
    <property type="term" value="F:acetyl-CoA binding"/>
    <property type="evidence" value="ECO:0007669"/>
    <property type="project" value="TreeGrafter"/>
</dbReference>
<evidence type="ECO:0000313" key="3">
    <source>
        <dbReference type="EMBL" id="QXI36773.1"/>
    </source>
</evidence>